<reference evidence="1" key="1">
    <citation type="submission" date="2022-02" db="EMBL/GenBank/DDBJ databases">
        <authorList>
            <person name="King R."/>
        </authorList>
    </citation>
    <scope>NUCLEOTIDE SEQUENCE</scope>
</reference>
<name>A0A9P0I236_SPOLI</name>
<protein>
    <recommendedName>
        <fullName evidence="3">SAM domain-containing protein</fullName>
    </recommendedName>
</protein>
<proteinExistence type="predicted"/>
<dbReference type="InterPro" id="IPR013761">
    <property type="entry name" value="SAM/pointed_sf"/>
</dbReference>
<dbReference type="Proteomes" id="UP001153321">
    <property type="component" value="Chromosome 16"/>
</dbReference>
<dbReference type="SUPFAM" id="SSF47769">
    <property type="entry name" value="SAM/Pointed domain"/>
    <property type="match status" value="1"/>
</dbReference>
<dbReference type="AlphaFoldDB" id="A0A9P0I236"/>
<dbReference type="Gene3D" id="1.10.150.50">
    <property type="entry name" value="Transcription Factor, Ets-1"/>
    <property type="match status" value="1"/>
</dbReference>
<evidence type="ECO:0000313" key="1">
    <source>
        <dbReference type="EMBL" id="CAH1637620.1"/>
    </source>
</evidence>
<evidence type="ECO:0000313" key="2">
    <source>
        <dbReference type="Proteomes" id="UP001153321"/>
    </source>
</evidence>
<sequence>MDEVAELLKTWELSDVIPKFAEQAINIQALSALTTDDIKDIILQTGLRVLFMRCWRSWKAEFLCINSSLPNLDLSELQFGRDPAINISLAEKKENVPTNNIENHIIVNENVPPNSGEIEQETQSGLLESILLKSLMMIRLWNLYKYYKEERFDFLFVCLFV</sequence>
<evidence type="ECO:0008006" key="3">
    <source>
        <dbReference type="Google" id="ProtNLM"/>
    </source>
</evidence>
<gene>
    <name evidence="1" type="ORF">SPLIT_LOCUS2978</name>
</gene>
<dbReference type="EMBL" id="LR824547">
    <property type="protein sequence ID" value="CAH1637620.1"/>
    <property type="molecule type" value="Genomic_DNA"/>
</dbReference>
<keyword evidence="2" id="KW-1185">Reference proteome</keyword>
<organism evidence="1 2">
    <name type="scientific">Spodoptera littoralis</name>
    <name type="common">Egyptian cotton leafworm</name>
    <dbReference type="NCBI Taxonomy" id="7109"/>
    <lineage>
        <taxon>Eukaryota</taxon>
        <taxon>Metazoa</taxon>
        <taxon>Ecdysozoa</taxon>
        <taxon>Arthropoda</taxon>
        <taxon>Hexapoda</taxon>
        <taxon>Insecta</taxon>
        <taxon>Pterygota</taxon>
        <taxon>Neoptera</taxon>
        <taxon>Endopterygota</taxon>
        <taxon>Lepidoptera</taxon>
        <taxon>Glossata</taxon>
        <taxon>Ditrysia</taxon>
        <taxon>Noctuoidea</taxon>
        <taxon>Noctuidae</taxon>
        <taxon>Amphipyrinae</taxon>
        <taxon>Spodoptera</taxon>
    </lineage>
</organism>
<accession>A0A9P0I236</accession>